<proteinExistence type="inferred from homology"/>
<protein>
    <submittedName>
        <fullName evidence="9">Uncharacterized membrane protein YcaP (DUF421 family)</fullName>
    </submittedName>
</protein>
<organism evidence="9 10">
    <name type="scientific">Paenibacillus turicensis</name>
    <dbReference type="NCBI Taxonomy" id="160487"/>
    <lineage>
        <taxon>Bacteria</taxon>
        <taxon>Bacillati</taxon>
        <taxon>Bacillota</taxon>
        <taxon>Bacilli</taxon>
        <taxon>Bacillales</taxon>
        <taxon>Paenibacillaceae</taxon>
        <taxon>Paenibacillus</taxon>
    </lineage>
</organism>
<sequence>MELIKDLGIIFIRIVTIFPLMLWVTLFIMGRRAIGEMPVFDFLVVLALGSVVGADIAEPKIQHIPTAFAVLVIGLVQKLFSYWVIRYRRFGKLVTFEPIIIIYEGKLVHKNLKKSRYSVDNIFQLLRENQIFDPSTVKLAIIEGSGNLSFLEEAQASTTSISYPVIREGVIEEHILSTFGLDVVWLFDQLEQQQLDLKNIFVATVDDKHQLHCTRYIEPEHQQLPPIAH</sequence>
<feature type="domain" description="YetF C-terminal" evidence="8">
    <location>
        <begin position="86"/>
        <end position="206"/>
    </location>
</feature>
<dbReference type="PANTHER" id="PTHR34582:SF6">
    <property type="entry name" value="UPF0702 TRANSMEMBRANE PROTEIN YCAP"/>
    <property type="match status" value="1"/>
</dbReference>
<keyword evidence="10" id="KW-1185">Reference proteome</keyword>
<dbReference type="InterPro" id="IPR023090">
    <property type="entry name" value="UPF0702_alpha/beta_dom_sf"/>
</dbReference>
<keyword evidence="5 7" id="KW-1133">Transmembrane helix</keyword>
<evidence type="ECO:0000256" key="4">
    <source>
        <dbReference type="ARBA" id="ARBA00022692"/>
    </source>
</evidence>
<gene>
    <name evidence="9" type="ORF">J2Z32_002666</name>
</gene>
<feature type="transmembrane region" description="Helical" evidence="7">
    <location>
        <begin position="63"/>
        <end position="85"/>
    </location>
</feature>
<keyword evidence="6 7" id="KW-0472">Membrane</keyword>
<dbReference type="Pfam" id="PF04239">
    <property type="entry name" value="DUF421"/>
    <property type="match status" value="1"/>
</dbReference>
<evidence type="ECO:0000256" key="5">
    <source>
        <dbReference type="ARBA" id="ARBA00022989"/>
    </source>
</evidence>
<dbReference type="RefSeq" id="WP_210089625.1">
    <property type="nucleotide sequence ID" value="NZ_JAGGKG010000012.1"/>
</dbReference>
<keyword evidence="4 7" id="KW-0812">Transmembrane</keyword>
<name>A0ABS4FTV4_9BACL</name>
<evidence type="ECO:0000313" key="10">
    <source>
        <dbReference type="Proteomes" id="UP001519272"/>
    </source>
</evidence>
<evidence type="ECO:0000256" key="3">
    <source>
        <dbReference type="ARBA" id="ARBA00022475"/>
    </source>
</evidence>
<dbReference type="EMBL" id="JAGGKG010000012">
    <property type="protein sequence ID" value="MBP1906017.1"/>
    <property type="molecule type" value="Genomic_DNA"/>
</dbReference>
<reference evidence="9 10" key="1">
    <citation type="submission" date="2021-03" db="EMBL/GenBank/DDBJ databases">
        <title>Genomic Encyclopedia of Type Strains, Phase IV (KMG-IV): sequencing the most valuable type-strain genomes for metagenomic binning, comparative biology and taxonomic classification.</title>
        <authorList>
            <person name="Goeker M."/>
        </authorList>
    </citation>
    <scope>NUCLEOTIDE SEQUENCE [LARGE SCALE GENOMIC DNA]</scope>
    <source>
        <strain evidence="9 10">DSM 14349</strain>
    </source>
</reference>
<dbReference type="PANTHER" id="PTHR34582">
    <property type="entry name" value="UPF0702 TRANSMEMBRANE PROTEIN YCAP"/>
    <property type="match status" value="1"/>
</dbReference>
<evidence type="ECO:0000256" key="2">
    <source>
        <dbReference type="ARBA" id="ARBA00006448"/>
    </source>
</evidence>
<evidence type="ECO:0000256" key="7">
    <source>
        <dbReference type="SAM" id="Phobius"/>
    </source>
</evidence>
<accession>A0ABS4FTV4</accession>
<evidence type="ECO:0000313" key="9">
    <source>
        <dbReference type="EMBL" id="MBP1906017.1"/>
    </source>
</evidence>
<comment type="similarity">
    <text evidence="2">Belongs to the UPF0702 family.</text>
</comment>
<comment type="caution">
    <text evidence="9">The sequence shown here is derived from an EMBL/GenBank/DDBJ whole genome shotgun (WGS) entry which is preliminary data.</text>
</comment>
<evidence type="ECO:0000259" key="8">
    <source>
        <dbReference type="Pfam" id="PF04239"/>
    </source>
</evidence>
<dbReference type="InterPro" id="IPR007353">
    <property type="entry name" value="DUF421"/>
</dbReference>
<dbReference type="Proteomes" id="UP001519272">
    <property type="component" value="Unassembled WGS sequence"/>
</dbReference>
<dbReference type="Gene3D" id="3.30.240.20">
    <property type="entry name" value="bsu07140 like domains"/>
    <property type="match status" value="2"/>
</dbReference>
<comment type="subcellular location">
    <subcellularLocation>
        <location evidence="1">Cell membrane</location>
        <topology evidence="1">Multi-pass membrane protein</topology>
    </subcellularLocation>
</comment>
<evidence type="ECO:0000256" key="1">
    <source>
        <dbReference type="ARBA" id="ARBA00004651"/>
    </source>
</evidence>
<evidence type="ECO:0000256" key="6">
    <source>
        <dbReference type="ARBA" id="ARBA00023136"/>
    </source>
</evidence>
<feature type="transmembrane region" description="Helical" evidence="7">
    <location>
        <begin position="6"/>
        <end position="27"/>
    </location>
</feature>
<keyword evidence="3" id="KW-1003">Cell membrane</keyword>